<reference evidence="1 2" key="1">
    <citation type="submission" date="2014-10" db="EMBL/GenBank/DDBJ databases">
        <title>Genome sequencing of Vitellibacter vladivostokensis KMM 3516.</title>
        <authorList>
            <person name="Thevarajoo S."/>
            <person name="Selvaratnam C."/>
            <person name="Goh K.M."/>
            <person name="Chong C.S."/>
        </authorList>
    </citation>
    <scope>NUCLEOTIDE SEQUENCE [LARGE SCALE GENOMIC DNA]</scope>
    <source>
        <strain evidence="1 2">KMM 3516</strain>
    </source>
</reference>
<dbReference type="RefSeq" id="WP_045080869.1">
    <property type="nucleotide sequence ID" value="NZ_JSVU01000006.1"/>
</dbReference>
<evidence type="ECO:0000313" key="2">
    <source>
        <dbReference type="Proteomes" id="UP000033497"/>
    </source>
</evidence>
<gene>
    <name evidence="1" type="ORF">MB09_10475</name>
</gene>
<dbReference type="Proteomes" id="UP000033497">
    <property type="component" value="Unassembled WGS sequence"/>
</dbReference>
<proteinExistence type="predicted"/>
<evidence type="ECO:0000313" key="1">
    <source>
        <dbReference type="EMBL" id="KJJ38054.1"/>
    </source>
</evidence>
<dbReference type="EMBL" id="JSVU01000006">
    <property type="protein sequence ID" value="KJJ38054.1"/>
    <property type="molecule type" value="Genomic_DNA"/>
</dbReference>
<organism evidence="1 2">
    <name type="scientific">Aequorivita vladivostokensis</name>
    <dbReference type="NCBI Taxonomy" id="171194"/>
    <lineage>
        <taxon>Bacteria</taxon>
        <taxon>Pseudomonadati</taxon>
        <taxon>Bacteroidota</taxon>
        <taxon>Flavobacteriia</taxon>
        <taxon>Flavobacteriales</taxon>
        <taxon>Flavobacteriaceae</taxon>
        <taxon>Aequorivita</taxon>
    </lineage>
</organism>
<sequence length="77" mass="8687">METIQNQSFQTLSPELAAKLQQLTKALTIEQVFYYAPTAQAPGHLILISGSTKNAAVIEAREWLRNAFKKYQQLVHV</sequence>
<protein>
    <submittedName>
        <fullName evidence="1">Uncharacterized protein</fullName>
    </submittedName>
</protein>
<comment type="caution">
    <text evidence="1">The sequence shown here is derived from an EMBL/GenBank/DDBJ whole genome shotgun (WGS) entry which is preliminary data.</text>
</comment>
<keyword evidence="2" id="KW-1185">Reference proteome</keyword>
<accession>A0ABR5DH48</accession>
<name>A0ABR5DH48_9FLAO</name>